<evidence type="ECO:0000256" key="6">
    <source>
        <dbReference type="ARBA" id="ARBA00022989"/>
    </source>
</evidence>
<keyword evidence="6 8" id="KW-1133">Transmembrane helix</keyword>
<keyword evidence="4 8" id="KW-0133">Cell shape</keyword>
<feature type="transmembrane region" description="Helical" evidence="8">
    <location>
        <begin position="354"/>
        <end position="376"/>
    </location>
</feature>
<proteinExistence type="inferred from homology"/>
<dbReference type="GO" id="GO:0034204">
    <property type="term" value="P:lipid translocation"/>
    <property type="evidence" value="ECO:0007669"/>
    <property type="project" value="TreeGrafter"/>
</dbReference>
<name>A0A1F6MQL7_9BACT</name>
<feature type="transmembrane region" description="Helical" evidence="8">
    <location>
        <begin position="480"/>
        <end position="505"/>
    </location>
</feature>
<dbReference type="PANTHER" id="PTHR47019">
    <property type="entry name" value="LIPID II FLIPPASE MURJ"/>
    <property type="match status" value="1"/>
</dbReference>
<feature type="transmembrane region" description="Helical" evidence="8">
    <location>
        <begin position="250"/>
        <end position="272"/>
    </location>
</feature>
<keyword evidence="2 8" id="KW-1003">Cell membrane</keyword>
<keyword evidence="8 9" id="KW-0961">Cell wall biogenesis/degradation</keyword>
<protein>
    <recommendedName>
        <fullName evidence="8">Probable lipid II flippase MurJ</fullName>
    </recommendedName>
</protein>
<dbReference type="Pfam" id="PF03023">
    <property type="entry name" value="MurJ"/>
    <property type="match status" value="1"/>
</dbReference>
<evidence type="ECO:0000256" key="4">
    <source>
        <dbReference type="ARBA" id="ARBA00022960"/>
    </source>
</evidence>
<accession>A0A1F6MQL7</accession>
<evidence type="ECO:0000256" key="8">
    <source>
        <dbReference type="HAMAP-Rule" id="MF_02078"/>
    </source>
</evidence>
<dbReference type="InterPro" id="IPR004268">
    <property type="entry name" value="MurJ"/>
</dbReference>
<evidence type="ECO:0000256" key="2">
    <source>
        <dbReference type="ARBA" id="ARBA00022475"/>
    </source>
</evidence>
<feature type="transmembrane region" description="Helical" evidence="8">
    <location>
        <begin position="446"/>
        <end position="468"/>
    </location>
</feature>
<sequence>MGIKNFSNQSQTIVGAAVVLGLMSLVSRLIGILRDRVFANQFGAGDILDAYYAAFRIPDFIYNLIIVGALSAGFIPVFLHLINKDRRKAWRVTNSVINILGILLLIICGLFFIFTPQLTRWLAPGFDAEKIKLTISLTRIMFLSPILLGLSGIASSVLQSFKNFFIYSLTPIMYNIGIIIGAMFFVPIWGINGLAYGVILGAFLHLILQLPTLWQHGFRYQPLILWRDKHVREIGKLMIPRTLGIAINQLNFLAITIIGSTLISGSIAIFNLANNLQYFPIGIIGVSFAIAAFPTLSQAVAENRRHDVITELSATIRQILFFIIPITIIFLLLRAQIVRVVLGSGQFNWNDTILTANTLAFFSFSLFAQCLIPLLARAFYALHDTWTPFLIGLATTVANITTAIYFKSSLGVSGLALAFSISTIIQLVLIWLFLRKKLGTLKENEIITSLYKISVAALIMAIVVQLFKAPLSGIVNMEKFWGIFTQGAIAGTVGLLVYCGILFLLKSQEILQFNASLKKRWLRLWSVEGEVNKE</sequence>
<comment type="pathway">
    <text evidence="8">Cell wall biogenesis; peptidoglycan biosynthesis.</text>
</comment>
<keyword evidence="5 8" id="KW-0573">Peptidoglycan synthesis</keyword>
<keyword evidence="3 8" id="KW-0812">Transmembrane</keyword>
<feature type="transmembrane region" description="Helical" evidence="8">
    <location>
        <begin position="278"/>
        <end position="299"/>
    </location>
</feature>
<dbReference type="CDD" id="cd13123">
    <property type="entry name" value="MATE_MurJ_like"/>
    <property type="match status" value="1"/>
</dbReference>
<evidence type="ECO:0000256" key="1">
    <source>
        <dbReference type="ARBA" id="ARBA00004651"/>
    </source>
</evidence>
<feature type="transmembrane region" description="Helical" evidence="8">
    <location>
        <begin position="60"/>
        <end position="83"/>
    </location>
</feature>
<evidence type="ECO:0000256" key="7">
    <source>
        <dbReference type="ARBA" id="ARBA00023136"/>
    </source>
</evidence>
<keyword evidence="8 9" id="KW-0813">Transport</keyword>
<feature type="transmembrane region" description="Helical" evidence="8">
    <location>
        <begin position="388"/>
        <end position="406"/>
    </location>
</feature>
<dbReference type="GO" id="GO:0071555">
    <property type="term" value="P:cell wall organization"/>
    <property type="evidence" value="ECO:0007669"/>
    <property type="project" value="UniProtKB-UniRule"/>
</dbReference>
<dbReference type="InterPro" id="IPR051050">
    <property type="entry name" value="Lipid_II_flippase_MurJ/MviN"/>
</dbReference>
<keyword evidence="7 8" id="KW-0472">Membrane</keyword>
<feature type="transmembrane region" description="Helical" evidence="8">
    <location>
        <begin position="412"/>
        <end position="434"/>
    </location>
</feature>
<dbReference type="PRINTS" id="PR01806">
    <property type="entry name" value="VIRFACTRMVIN"/>
</dbReference>
<reference evidence="10 11" key="1">
    <citation type="journal article" date="2016" name="Nat. Commun.">
        <title>Thousands of microbial genomes shed light on interconnected biogeochemical processes in an aquifer system.</title>
        <authorList>
            <person name="Anantharaman K."/>
            <person name="Brown C.T."/>
            <person name="Hug L.A."/>
            <person name="Sharon I."/>
            <person name="Castelle C.J."/>
            <person name="Probst A.J."/>
            <person name="Thomas B.C."/>
            <person name="Singh A."/>
            <person name="Wilkins M.J."/>
            <person name="Karaoz U."/>
            <person name="Brodie E.L."/>
            <person name="Williams K.H."/>
            <person name="Hubbard S.S."/>
            <person name="Banfield J.F."/>
        </authorList>
    </citation>
    <scope>NUCLEOTIDE SEQUENCE [LARGE SCALE GENOMIC DNA]</scope>
</reference>
<comment type="subcellular location">
    <subcellularLocation>
        <location evidence="1 8">Cell membrane</location>
        <topology evidence="1 8">Multi-pass membrane protein</topology>
    </subcellularLocation>
</comment>
<organism evidence="10 11">
    <name type="scientific">Candidatus Magasanikbacteria bacterium RIFCSPLOWO2_12_FULL_43_12</name>
    <dbReference type="NCBI Taxonomy" id="1798692"/>
    <lineage>
        <taxon>Bacteria</taxon>
        <taxon>Candidatus Magasanikiibacteriota</taxon>
    </lineage>
</organism>
<comment type="similarity">
    <text evidence="8 9">Belongs to the MurJ/MviN family.</text>
</comment>
<dbReference type="Proteomes" id="UP000178347">
    <property type="component" value="Unassembled WGS sequence"/>
</dbReference>
<comment type="function">
    <text evidence="8 9">Involved in peptidoglycan biosynthesis. Transports lipid-linked peptidoglycan precursors from the inner to the outer leaflet of the cytoplasmic membrane.</text>
</comment>
<dbReference type="UniPathway" id="UPA00219"/>
<feature type="transmembrane region" description="Helical" evidence="8">
    <location>
        <begin position="319"/>
        <end position="342"/>
    </location>
</feature>
<evidence type="ECO:0000256" key="9">
    <source>
        <dbReference type="PIRNR" id="PIRNR002869"/>
    </source>
</evidence>
<dbReference type="NCBIfam" id="TIGR01695">
    <property type="entry name" value="murJ_mviN"/>
    <property type="match status" value="1"/>
</dbReference>
<dbReference type="GO" id="GO:0009252">
    <property type="term" value="P:peptidoglycan biosynthetic process"/>
    <property type="evidence" value="ECO:0007669"/>
    <property type="project" value="UniProtKB-UniRule"/>
</dbReference>
<evidence type="ECO:0000256" key="5">
    <source>
        <dbReference type="ARBA" id="ARBA00022984"/>
    </source>
</evidence>
<gene>
    <name evidence="8" type="primary">murJ</name>
    <name evidence="10" type="ORF">A3G00_03580</name>
</gene>
<evidence type="ECO:0000256" key="3">
    <source>
        <dbReference type="ARBA" id="ARBA00022692"/>
    </source>
</evidence>
<evidence type="ECO:0000313" key="10">
    <source>
        <dbReference type="EMBL" id="OGH73959.1"/>
    </source>
</evidence>
<feature type="transmembrane region" description="Helical" evidence="8">
    <location>
        <begin position="95"/>
        <end position="115"/>
    </location>
</feature>
<feature type="transmembrane region" description="Helical" evidence="8">
    <location>
        <begin position="165"/>
        <end position="188"/>
    </location>
</feature>
<dbReference type="PANTHER" id="PTHR47019:SF1">
    <property type="entry name" value="LIPID II FLIPPASE MURJ"/>
    <property type="match status" value="1"/>
</dbReference>
<dbReference type="GO" id="GO:0005886">
    <property type="term" value="C:plasma membrane"/>
    <property type="evidence" value="ECO:0007669"/>
    <property type="project" value="UniProtKB-SubCell"/>
</dbReference>
<feature type="transmembrane region" description="Helical" evidence="8">
    <location>
        <begin position="12"/>
        <end position="33"/>
    </location>
</feature>
<evidence type="ECO:0000313" key="11">
    <source>
        <dbReference type="Proteomes" id="UP000178347"/>
    </source>
</evidence>
<dbReference type="HAMAP" id="MF_02078">
    <property type="entry name" value="MurJ_MviN"/>
    <property type="match status" value="1"/>
</dbReference>
<feature type="transmembrane region" description="Helical" evidence="8">
    <location>
        <begin position="135"/>
        <end position="158"/>
    </location>
</feature>
<dbReference type="EMBL" id="MFQN01000033">
    <property type="protein sequence ID" value="OGH73959.1"/>
    <property type="molecule type" value="Genomic_DNA"/>
</dbReference>
<dbReference type="PIRSF" id="PIRSF002869">
    <property type="entry name" value="MviN"/>
    <property type="match status" value="1"/>
</dbReference>
<dbReference type="GO" id="GO:0008360">
    <property type="term" value="P:regulation of cell shape"/>
    <property type="evidence" value="ECO:0007669"/>
    <property type="project" value="UniProtKB-UniRule"/>
</dbReference>
<dbReference type="STRING" id="1798692.A3G00_03580"/>
<feature type="transmembrane region" description="Helical" evidence="8">
    <location>
        <begin position="194"/>
        <end position="214"/>
    </location>
</feature>
<dbReference type="GO" id="GO:0015648">
    <property type="term" value="F:lipid-linked peptidoglycan transporter activity"/>
    <property type="evidence" value="ECO:0007669"/>
    <property type="project" value="UniProtKB-UniRule"/>
</dbReference>
<dbReference type="AlphaFoldDB" id="A0A1F6MQL7"/>
<comment type="caution">
    <text evidence="10">The sequence shown here is derived from an EMBL/GenBank/DDBJ whole genome shotgun (WGS) entry which is preliminary data.</text>
</comment>